<dbReference type="EMBL" id="BEXD01002269">
    <property type="protein sequence ID" value="GBB97688.1"/>
    <property type="molecule type" value="Genomic_DNA"/>
</dbReference>
<evidence type="ECO:0000313" key="3">
    <source>
        <dbReference type="Proteomes" id="UP000247702"/>
    </source>
</evidence>
<dbReference type="InterPro" id="IPR000719">
    <property type="entry name" value="Prot_kinase_dom"/>
</dbReference>
<dbReference type="Gene3D" id="1.10.510.10">
    <property type="entry name" value="Transferase(Phosphotransferase) domain 1"/>
    <property type="match status" value="1"/>
</dbReference>
<dbReference type="SUPFAM" id="SSF56112">
    <property type="entry name" value="Protein kinase-like (PK-like)"/>
    <property type="match status" value="1"/>
</dbReference>
<dbReference type="Proteomes" id="UP000247702">
    <property type="component" value="Unassembled WGS sequence"/>
</dbReference>
<dbReference type="STRING" id="94130.A0A2Z6S0Q1"/>
<sequence>MDKEKLNISSHINEKLSMMCKKCNCLCYAKHFEQDFKNWTSNNNDIDKFIQDTQLSNCFANNALEWIPYDRLYDIKCITISKFDKIYRAKWIDGFIYEWNNVNQNWLRNERNMFVVLKILNNPTNMTLEFINEIITVPHKVYGITQNPETKNYMIVWNEICEKCNYICNAKRFEQDFKNWASNNNDINKFIRDIQLSEHDIYKVSKALEWISYDRFYDIKCVTISKFDKVYRAKWIDKFIRGWNGVCQNWSEQNISVVLKILDTSKSIDEIITVPHKVYGITQNPETKNYMIVWNEICEKCNYICNAKRFEQDFKNWTSNNDDIDKFIQNTQLSEHDNYEVSEASEWIPYDRFYDIKCITISKFNKMYRAKWIDGYIYGWCSENQNWWRDERSTSVVLKILNNPANVTLEFINEIITVPHKIYGITQNPETKNYMIVWNEICEKCDCICNAKRFEQDFENWTSNNNDIDKFIQNTQLSEHDNYKISKALEWIPYDRFYNIKYITISKFGKIYRAKWTDGYIYEWDNKYQNWRRDERNMSVVIITLDPANATTEFIDEIIEVPHKIYGITRNPETKNYIVVWNEICEECNYICNTEHFKQNFENWTSGNSDIDKFIQNSQLSTHSINYEVFKKALEWVPYNRIYDIEYIAKSGFDKMYRAIWIDGYIDKWDSHNHKWERRRKNMFIILKILKNPSNILKTKLYLEVYGITQDPKTKNYMMVLNDKCEKCNRICKAKYFQQNFKNWSSGNNNIDKFIQDTQLSNCFANNALEWIPFDRFYDIKYIAKGGFGKVYRANWIDGCIDKLDDYDEEWIRYNQKMFVALKSLNNSKNVTLEFMNEITLHYKVNLYKCIIKLYGITQDPESKDYIMVLDYAENGNLRNYLDAHYSILSINDKINYLHSIAHGLQDIHKIELIHRDLHIGNILRLKNITCITDMGLCKPADYDESKNTKNGIYGVLPYMAPEILQGQNHTKAADIYSFGIIMYEIISGLPPYHNLIHDNNLAIKICQGFRPRFNIKVPQMIVHLIKRCLDANQLNRPKAQEVKQLLSQWFKESSNMKNLNIHTELQKQIKEIEKIEGNLQISDAISANLGTTYETHSEAIYVSRLLNLNNLPKPVNSYDYYEEKDNIISLKSSVSLSLQVDVSQLTSEANLKVRKNIELKTYGVSASTGGVINSYSARSAG</sequence>
<dbReference type="GO" id="GO:0004674">
    <property type="term" value="F:protein serine/threonine kinase activity"/>
    <property type="evidence" value="ECO:0007669"/>
    <property type="project" value="TreeGrafter"/>
</dbReference>
<feature type="domain" description="Protein kinase" evidence="1">
    <location>
        <begin position="777"/>
        <end position="1051"/>
    </location>
</feature>
<protein>
    <recommendedName>
        <fullName evidence="1">Protein kinase domain-containing protein</fullName>
    </recommendedName>
</protein>
<dbReference type="PROSITE" id="PS50011">
    <property type="entry name" value="PROTEIN_KINASE_DOM"/>
    <property type="match status" value="1"/>
</dbReference>
<accession>A0A2Z6S0Q1</accession>
<gene>
    <name evidence="2" type="ORF">RclHR1_03040005</name>
</gene>
<dbReference type="PANTHER" id="PTHR44329">
    <property type="entry name" value="SERINE/THREONINE-PROTEIN KINASE TNNI3K-RELATED"/>
    <property type="match status" value="1"/>
</dbReference>
<evidence type="ECO:0000313" key="2">
    <source>
        <dbReference type="EMBL" id="GBB97688.1"/>
    </source>
</evidence>
<name>A0A2Z6S0Q1_9GLOM</name>
<proteinExistence type="predicted"/>
<dbReference type="GO" id="GO:0005524">
    <property type="term" value="F:ATP binding"/>
    <property type="evidence" value="ECO:0007669"/>
    <property type="project" value="InterPro"/>
</dbReference>
<dbReference type="InterPro" id="IPR051681">
    <property type="entry name" value="Ser/Thr_Kinases-Pseudokinases"/>
</dbReference>
<keyword evidence="3" id="KW-1185">Reference proteome</keyword>
<organism evidence="2 3">
    <name type="scientific">Rhizophagus clarus</name>
    <dbReference type="NCBI Taxonomy" id="94130"/>
    <lineage>
        <taxon>Eukaryota</taxon>
        <taxon>Fungi</taxon>
        <taxon>Fungi incertae sedis</taxon>
        <taxon>Mucoromycota</taxon>
        <taxon>Glomeromycotina</taxon>
        <taxon>Glomeromycetes</taxon>
        <taxon>Glomerales</taxon>
        <taxon>Glomeraceae</taxon>
        <taxon>Rhizophagus</taxon>
    </lineage>
</organism>
<dbReference type="InterPro" id="IPR011009">
    <property type="entry name" value="Kinase-like_dom_sf"/>
</dbReference>
<reference evidence="2 3" key="1">
    <citation type="submission" date="2017-11" db="EMBL/GenBank/DDBJ databases">
        <title>The genome of Rhizophagus clarus HR1 reveals common genetic basis of auxotrophy among arbuscular mycorrhizal fungi.</title>
        <authorList>
            <person name="Kobayashi Y."/>
        </authorList>
    </citation>
    <scope>NUCLEOTIDE SEQUENCE [LARGE SCALE GENOMIC DNA]</scope>
    <source>
        <strain evidence="2 3">HR1</strain>
    </source>
</reference>
<dbReference type="Pfam" id="PF07714">
    <property type="entry name" value="PK_Tyr_Ser-Thr"/>
    <property type="match status" value="1"/>
</dbReference>
<dbReference type="InterPro" id="IPR001245">
    <property type="entry name" value="Ser-Thr/Tyr_kinase_cat_dom"/>
</dbReference>
<evidence type="ECO:0000259" key="1">
    <source>
        <dbReference type="PROSITE" id="PS50011"/>
    </source>
</evidence>
<dbReference type="AlphaFoldDB" id="A0A2Z6S0Q1"/>
<comment type="caution">
    <text evidence="2">The sequence shown here is derived from an EMBL/GenBank/DDBJ whole genome shotgun (WGS) entry which is preliminary data.</text>
</comment>
<dbReference type="Gene3D" id="1.10.10.1010">
    <property type="entry name" value="Intein homing endonuclease, domain IV"/>
    <property type="match status" value="6"/>
</dbReference>